<evidence type="ECO:0000313" key="3">
    <source>
        <dbReference type="EMBL" id="CAL4775043.1"/>
    </source>
</evidence>
<sequence length="275" mass="30767">MAFSCHHWFRKQGRSPLPSLPSGSLLEPEAVPVLPTTEWNALSDDLRQMILSFLLGDLKMCGTLMAMNHQSCLAVKSPNAWRDSVITVPREVTRIKGLLEMARNWKFASKAILPAFPQRKVLEEHLRLQCPALTVSVKGEGPVMFFVMSCRLRLGTLMPLHFFEPRYRYMCRHLSVGGVFGFLNEGRGVHCGVSGVLCEVMDLSMNSNGTYDALILAKSSFTLAEVWMEPMPRGDPLAVGFITAVDGAATAPASAVGRRNTWRCLQGWRWLRCRR</sequence>
<dbReference type="Proteomes" id="UP001152797">
    <property type="component" value="Unassembled WGS sequence"/>
</dbReference>
<dbReference type="InterPro" id="IPR015947">
    <property type="entry name" value="PUA-like_sf"/>
</dbReference>
<accession>A0A9P1CCF3</accession>
<dbReference type="SUPFAM" id="SSF88697">
    <property type="entry name" value="PUA domain-like"/>
    <property type="match status" value="1"/>
</dbReference>
<evidence type="ECO:0000313" key="4">
    <source>
        <dbReference type="Proteomes" id="UP001152797"/>
    </source>
</evidence>
<reference evidence="1" key="1">
    <citation type="submission" date="2022-10" db="EMBL/GenBank/DDBJ databases">
        <authorList>
            <person name="Chen Y."/>
            <person name="Dougan E. K."/>
            <person name="Chan C."/>
            <person name="Rhodes N."/>
            <person name="Thang M."/>
        </authorList>
    </citation>
    <scope>NUCLEOTIDE SEQUENCE</scope>
</reference>
<dbReference type="OrthoDB" id="440582at2759"/>
<dbReference type="EMBL" id="CAMXCT010001197">
    <property type="protein sequence ID" value="CAI3987731.1"/>
    <property type="molecule type" value="Genomic_DNA"/>
</dbReference>
<proteinExistence type="predicted"/>
<dbReference type="Gene3D" id="2.30.130.40">
    <property type="entry name" value="LON domain-like"/>
    <property type="match status" value="1"/>
</dbReference>
<name>A0A9P1CCF3_9DINO</name>
<reference evidence="2" key="2">
    <citation type="submission" date="2024-04" db="EMBL/GenBank/DDBJ databases">
        <authorList>
            <person name="Chen Y."/>
            <person name="Shah S."/>
            <person name="Dougan E. K."/>
            <person name="Thang M."/>
            <person name="Chan C."/>
        </authorList>
    </citation>
    <scope>NUCLEOTIDE SEQUENCE [LARGE SCALE GENOMIC DNA]</scope>
</reference>
<dbReference type="EMBL" id="CAMXCT030001197">
    <property type="protein sequence ID" value="CAL4775043.1"/>
    <property type="molecule type" value="Genomic_DNA"/>
</dbReference>
<dbReference type="InterPro" id="IPR046336">
    <property type="entry name" value="Lon_prtase_N_sf"/>
</dbReference>
<evidence type="ECO:0000313" key="1">
    <source>
        <dbReference type="EMBL" id="CAI3987731.1"/>
    </source>
</evidence>
<gene>
    <name evidence="1" type="ORF">C1SCF055_LOCUS14984</name>
</gene>
<comment type="caution">
    <text evidence="1">The sequence shown here is derived from an EMBL/GenBank/DDBJ whole genome shotgun (WGS) entry which is preliminary data.</text>
</comment>
<protein>
    <submittedName>
        <fullName evidence="3">Uncharacterized protein C24H6.11c</fullName>
    </submittedName>
</protein>
<keyword evidence="4" id="KW-1185">Reference proteome</keyword>
<dbReference type="EMBL" id="CAMXCT020001197">
    <property type="protein sequence ID" value="CAL1141106.1"/>
    <property type="molecule type" value="Genomic_DNA"/>
</dbReference>
<organism evidence="1">
    <name type="scientific">Cladocopium goreaui</name>
    <dbReference type="NCBI Taxonomy" id="2562237"/>
    <lineage>
        <taxon>Eukaryota</taxon>
        <taxon>Sar</taxon>
        <taxon>Alveolata</taxon>
        <taxon>Dinophyceae</taxon>
        <taxon>Suessiales</taxon>
        <taxon>Symbiodiniaceae</taxon>
        <taxon>Cladocopium</taxon>
    </lineage>
</organism>
<evidence type="ECO:0000313" key="2">
    <source>
        <dbReference type="EMBL" id="CAL1141106.1"/>
    </source>
</evidence>
<dbReference type="AlphaFoldDB" id="A0A9P1CCF3"/>